<evidence type="ECO:0000259" key="7">
    <source>
        <dbReference type="Pfam" id="PF00535"/>
    </source>
</evidence>
<dbReference type="PANTHER" id="PTHR43646:SF2">
    <property type="entry name" value="GLYCOSYLTRANSFERASE 2-LIKE DOMAIN-CONTAINING PROTEIN"/>
    <property type="match status" value="1"/>
</dbReference>
<dbReference type="OrthoDB" id="276604at2"/>
<dbReference type="AlphaFoldDB" id="A0A1M7XWN8"/>
<protein>
    <submittedName>
        <fullName evidence="8">Glycosyltransferase, catalytic subunit of cellulose synthase and poly-beta-1,6-N-acetylglucosamine synthase</fullName>
    </submittedName>
</protein>
<evidence type="ECO:0000256" key="5">
    <source>
        <dbReference type="ARBA" id="ARBA00023136"/>
    </source>
</evidence>
<feature type="transmembrane region" description="Helical" evidence="6">
    <location>
        <begin position="284"/>
        <end position="306"/>
    </location>
</feature>
<dbReference type="Pfam" id="PF00535">
    <property type="entry name" value="Glycos_transf_2"/>
    <property type="match status" value="1"/>
</dbReference>
<keyword evidence="6" id="KW-0812">Transmembrane</keyword>
<comment type="subcellular location">
    <subcellularLocation>
        <location evidence="1">Cell membrane</location>
    </subcellularLocation>
</comment>
<dbReference type="CDD" id="cd06423">
    <property type="entry name" value="CESA_like"/>
    <property type="match status" value="1"/>
</dbReference>
<sequence>MSMFVVLAFAILIIHILTLADIGWGLLRMQWLGEIPDEVVEPFPLVSIIVPACNEEKTIEPALKSLLAQNYPHLEIIVVNDRSTDATAQLLERLQCESSRPFSVLTISELPSGWLGKSHALQTGANHATGEILIFTDADIEMEQTTVSRAVRVLETEQLDHLSLMFQQVGGSWLLNGMILDAASGLLAVFKPWRVNDEKSRYFMGVGAFNMLRAEAYRAVSGHSLIAMHPIDDIMLGKIVKEHGLKQKCLLGQPYVTVCWYSTAIEMVAGLMKNVFSVVHYRGWLAFLSMMLVFILNVLPLIGPFFSSGSVRLLFGITVLLRLLGLALGARLSGMPLSAVAGGVLAPCMSIYIIGRGAWITLKNGGISWRGSHYDLQELRKSRPLLF</sequence>
<dbReference type="STRING" id="1121416.SAMN02745220_00339"/>
<dbReference type="InterPro" id="IPR001173">
    <property type="entry name" value="Glyco_trans_2-like"/>
</dbReference>
<gene>
    <name evidence="8" type="ORF">SAMN02745220_00339</name>
</gene>
<feature type="transmembrane region" description="Helical" evidence="6">
    <location>
        <begin position="336"/>
        <end position="354"/>
    </location>
</feature>
<feature type="transmembrane region" description="Helical" evidence="6">
    <location>
        <begin position="313"/>
        <end position="330"/>
    </location>
</feature>
<dbReference type="Gene3D" id="3.90.550.10">
    <property type="entry name" value="Spore Coat Polysaccharide Biosynthesis Protein SpsA, Chain A"/>
    <property type="match status" value="1"/>
</dbReference>
<keyword evidence="4 8" id="KW-0808">Transferase</keyword>
<accession>A0A1M7XWN8</accession>
<keyword evidence="3" id="KW-0328">Glycosyltransferase</keyword>
<feature type="domain" description="Glycosyltransferase 2-like" evidence="7">
    <location>
        <begin position="47"/>
        <end position="217"/>
    </location>
</feature>
<keyword evidence="9" id="KW-1185">Reference proteome</keyword>
<evidence type="ECO:0000256" key="1">
    <source>
        <dbReference type="ARBA" id="ARBA00004236"/>
    </source>
</evidence>
<evidence type="ECO:0000256" key="2">
    <source>
        <dbReference type="ARBA" id="ARBA00022475"/>
    </source>
</evidence>
<keyword evidence="6" id="KW-1133">Transmembrane helix</keyword>
<name>A0A1M7XWN8_9BACT</name>
<dbReference type="EMBL" id="FRFE01000001">
    <property type="protein sequence ID" value="SHO43217.1"/>
    <property type="molecule type" value="Genomic_DNA"/>
</dbReference>
<keyword evidence="5 6" id="KW-0472">Membrane</keyword>
<evidence type="ECO:0000256" key="3">
    <source>
        <dbReference type="ARBA" id="ARBA00022676"/>
    </source>
</evidence>
<evidence type="ECO:0000313" key="8">
    <source>
        <dbReference type="EMBL" id="SHO43217.1"/>
    </source>
</evidence>
<evidence type="ECO:0000256" key="6">
    <source>
        <dbReference type="SAM" id="Phobius"/>
    </source>
</evidence>
<keyword evidence="2" id="KW-1003">Cell membrane</keyword>
<reference evidence="8 9" key="1">
    <citation type="submission" date="2016-12" db="EMBL/GenBank/DDBJ databases">
        <authorList>
            <person name="Song W.-J."/>
            <person name="Kurnit D.M."/>
        </authorList>
    </citation>
    <scope>NUCLEOTIDE SEQUENCE [LARGE SCALE GENOMIC DNA]</scope>
    <source>
        <strain evidence="8 9">DSM 18488</strain>
    </source>
</reference>
<organism evidence="8 9">
    <name type="scientific">Desulfopila aestuarii DSM 18488</name>
    <dbReference type="NCBI Taxonomy" id="1121416"/>
    <lineage>
        <taxon>Bacteria</taxon>
        <taxon>Pseudomonadati</taxon>
        <taxon>Thermodesulfobacteriota</taxon>
        <taxon>Desulfobulbia</taxon>
        <taxon>Desulfobulbales</taxon>
        <taxon>Desulfocapsaceae</taxon>
        <taxon>Desulfopila</taxon>
    </lineage>
</organism>
<evidence type="ECO:0000313" key="9">
    <source>
        <dbReference type="Proteomes" id="UP000184603"/>
    </source>
</evidence>
<dbReference type="InterPro" id="IPR029044">
    <property type="entry name" value="Nucleotide-diphossugar_trans"/>
</dbReference>
<proteinExistence type="predicted"/>
<evidence type="ECO:0000256" key="4">
    <source>
        <dbReference type="ARBA" id="ARBA00022679"/>
    </source>
</evidence>
<dbReference type="RefSeq" id="WP_084553341.1">
    <property type="nucleotide sequence ID" value="NZ_FRFE01000001.1"/>
</dbReference>
<dbReference type="GO" id="GO:0005886">
    <property type="term" value="C:plasma membrane"/>
    <property type="evidence" value="ECO:0007669"/>
    <property type="project" value="UniProtKB-SubCell"/>
</dbReference>
<dbReference type="PANTHER" id="PTHR43646">
    <property type="entry name" value="GLYCOSYLTRANSFERASE"/>
    <property type="match status" value="1"/>
</dbReference>
<dbReference type="GO" id="GO:0016757">
    <property type="term" value="F:glycosyltransferase activity"/>
    <property type="evidence" value="ECO:0007669"/>
    <property type="project" value="UniProtKB-KW"/>
</dbReference>
<dbReference type="Proteomes" id="UP000184603">
    <property type="component" value="Unassembled WGS sequence"/>
</dbReference>
<dbReference type="SUPFAM" id="SSF53448">
    <property type="entry name" value="Nucleotide-diphospho-sugar transferases"/>
    <property type="match status" value="1"/>
</dbReference>